<dbReference type="Gene3D" id="2.180.10.10">
    <property type="entry name" value="RHS repeat-associated core"/>
    <property type="match status" value="1"/>
</dbReference>
<keyword evidence="1" id="KW-0732">Signal</keyword>
<dbReference type="NCBIfam" id="TIGR03696">
    <property type="entry name" value="Rhs_assc_core"/>
    <property type="match status" value="1"/>
</dbReference>
<feature type="chain" id="PRO_5045747233" description="DUF6443 domain-containing protein" evidence="1">
    <location>
        <begin position="30"/>
        <end position="1313"/>
    </location>
</feature>
<accession>A0ABQ2BZ02</accession>
<proteinExistence type="predicted"/>
<evidence type="ECO:0000256" key="1">
    <source>
        <dbReference type="SAM" id="SignalP"/>
    </source>
</evidence>
<gene>
    <name evidence="3" type="ORF">GCM10011444_14600</name>
</gene>
<feature type="domain" description="DUF6443" evidence="2">
    <location>
        <begin position="131"/>
        <end position="265"/>
    </location>
</feature>
<comment type="caution">
    <text evidence="3">The sequence shown here is derived from an EMBL/GenBank/DDBJ whole genome shotgun (WGS) entry which is preliminary data.</text>
</comment>
<dbReference type="InterPro" id="IPR050708">
    <property type="entry name" value="T6SS_VgrG/RHS"/>
</dbReference>
<name>A0ABQ2BZ02_9FLAO</name>
<protein>
    <recommendedName>
        <fullName evidence="2">DUF6443 domain-containing protein</fullName>
    </recommendedName>
</protein>
<evidence type="ECO:0000259" key="2">
    <source>
        <dbReference type="Pfam" id="PF20041"/>
    </source>
</evidence>
<evidence type="ECO:0000313" key="4">
    <source>
        <dbReference type="Proteomes" id="UP000624701"/>
    </source>
</evidence>
<dbReference type="PANTHER" id="PTHR32305:SF15">
    <property type="entry name" value="PROTEIN RHSA-RELATED"/>
    <property type="match status" value="1"/>
</dbReference>
<dbReference type="InterPro" id="IPR045619">
    <property type="entry name" value="DUF6443"/>
</dbReference>
<dbReference type="Pfam" id="PF20041">
    <property type="entry name" value="DUF6443"/>
    <property type="match status" value="1"/>
</dbReference>
<dbReference type="PANTHER" id="PTHR32305">
    <property type="match status" value="1"/>
</dbReference>
<keyword evidence="4" id="KW-1185">Reference proteome</keyword>
<dbReference type="InterPro" id="IPR022385">
    <property type="entry name" value="Rhs_assc_core"/>
</dbReference>
<sequence length="1313" mass="145692">MTYNFIHTVNLKRHLICVLFLAFTTVGLSQSINGPTSVTPNSTHTYSYNDGFLYRTFWSVSGGGTVVSQWTDPATLTYYAQITWTTGPTQQVIFERRGQAVLNLNVTIGTNSGGGGTPVNTNISNENYVHTIAPLVATTNVATLDNLEKIESVTYYDGLGRAKQSNAIRAGGNYEDIVTHVEYDQYGRAQKEFLPYAQSNNGGAIVSNALSATQSFYNTTKYENTTNPFTENDFEASPLNRVLKLAAPGNDWAMGSDHEVETSYLTNANNEVKRYEVTLAYDPVNDIYNTQLDDNGFYNEGQVFKTIVKDENHIASTNSKNHTVEEFKDTEGRVILKRIYSDSDLNNDGSITTNEAELKHDTYYVYDDHGNLTYVLPPKIDTSSSITTPIMDGLGYQYKYDKRNRLVEKKLPGKGWESVVYNKLDQPILSQDARLDGLNQWLFTKYDAFGRVAYTGIMDRNISRSDLQAEADTASTQYVNKMSSSTTIAGTTIFYNNGAYPTNNILELHTINYYDNYGFDIPTGLTLPASVDGQAVINYNNASNTQRLTKSLATGSKVRVLDVSPAQWITTVTGYDLKGRPIIIKSNNPYLQTTDVVESTLDFTGNVTTSTTVHSKTNQSTITTVDSFVYDHMNRLKNHEQTIDSQPAEVIVENIYDELGQLESKGVGGGVGAQRLQDVNYTYNVRGWLLGINNENRNNATITLGSGDLFGFQINYNNASGSNVTPLYNGNVSQTLWTSTSVNPGSNPISSMYSYTYDALNRLIGATDNTGNYNVSGITYDKNGNIMSLKRIGQRVDNSSNFGTIDDLVYTYYDDSNRLKAVEDGSGTGFDKGFNNGEIATNEYFYDANGNLVKDLNKNIETVIGGNGILYNHLNLPTDVFLGVGSITYIYDATGIKLKKIVSGGPNPKTVTYAGNYIYETQTSGGEMLKYFSQPEGFVEKNGSNYEYVYQYADHVGNIRLNYKNVGTASSINLQIQEENNYYPFGLKHKGYNGFVVSDHPYGFGGKEEQDDGLSLGWIDITARNYDAALGRWMNIDPLAEQMRRHSPYNYAFNNPIYFMDPDGMMPVGGTEISKLDSGDFEQVVNLGYGRTAKASQVSGAVDSYSMDFTLSKSGEAKVENNIKILQAIFNNELEKAYGKDNLDNSLPATKKTLIDMKDNVPTLTKMFDNFDKNINFDIINTDTSTKAITYAVGTQRYGGGDYAHPDTYTEIGINFDLSAFNTVKGLAQTMFHEFIHAQDMMSGGYHNSYLANGGSLNYDFRGSRSDNRAARITWALGEIRAYEKANIQTGARMDNSIDYLKALNLRKVHLGY</sequence>
<evidence type="ECO:0000313" key="3">
    <source>
        <dbReference type="EMBL" id="GGI57151.1"/>
    </source>
</evidence>
<dbReference type="RefSeq" id="WP_188374030.1">
    <property type="nucleotide sequence ID" value="NZ_BMDQ01000001.1"/>
</dbReference>
<organism evidence="3 4">
    <name type="scientific">Winogradskyella haliclonae</name>
    <dbReference type="NCBI Taxonomy" id="2048558"/>
    <lineage>
        <taxon>Bacteria</taxon>
        <taxon>Pseudomonadati</taxon>
        <taxon>Bacteroidota</taxon>
        <taxon>Flavobacteriia</taxon>
        <taxon>Flavobacteriales</taxon>
        <taxon>Flavobacteriaceae</taxon>
        <taxon>Winogradskyella</taxon>
    </lineage>
</organism>
<feature type="signal peptide" evidence="1">
    <location>
        <begin position="1"/>
        <end position="29"/>
    </location>
</feature>
<dbReference type="Proteomes" id="UP000624701">
    <property type="component" value="Unassembled WGS sequence"/>
</dbReference>
<reference evidence="4" key="1">
    <citation type="journal article" date="2019" name="Int. J. Syst. Evol. Microbiol.">
        <title>The Global Catalogue of Microorganisms (GCM) 10K type strain sequencing project: providing services to taxonomists for standard genome sequencing and annotation.</title>
        <authorList>
            <consortium name="The Broad Institute Genomics Platform"/>
            <consortium name="The Broad Institute Genome Sequencing Center for Infectious Disease"/>
            <person name="Wu L."/>
            <person name="Ma J."/>
        </authorList>
    </citation>
    <scope>NUCLEOTIDE SEQUENCE [LARGE SCALE GENOMIC DNA]</scope>
    <source>
        <strain evidence="4">CCM 8681</strain>
    </source>
</reference>
<dbReference type="EMBL" id="BMDQ01000001">
    <property type="protein sequence ID" value="GGI57151.1"/>
    <property type="molecule type" value="Genomic_DNA"/>
</dbReference>